<dbReference type="Gene3D" id="3.40.50.410">
    <property type="entry name" value="von Willebrand factor, type A domain"/>
    <property type="match status" value="1"/>
</dbReference>
<feature type="region of interest" description="Disordered" evidence="1">
    <location>
        <begin position="304"/>
        <end position="385"/>
    </location>
</feature>
<dbReference type="InterPro" id="IPR002035">
    <property type="entry name" value="VWF_A"/>
</dbReference>
<dbReference type="SMART" id="SM00327">
    <property type="entry name" value="VWA"/>
    <property type="match status" value="1"/>
</dbReference>
<dbReference type="PANTHER" id="PTHR10579:SF43">
    <property type="entry name" value="ZINC FINGER (C3HC4-TYPE RING FINGER) FAMILY PROTEIN"/>
    <property type="match status" value="1"/>
</dbReference>
<dbReference type="KEGG" id="sre:PTSG_11020"/>
<feature type="compositionally biased region" description="Acidic residues" evidence="1">
    <location>
        <begin position="333"/>
        <end position="344"/>
    </location>
</feature>
<feature type="compositionally biased region" description="Basic and acidic residues" evidence="1">
    <location>
        <begin position="345"/>
        <end position="356"/>
    </location>
</feature>
<accession>F2USG6</accession>
<dbReference type="eggNOG" id="ENOG502RXR2">
    <property type="taxonomic scope" value="Eukaryota"/>
</dbReference>
<sequence length="552" mass="60022">MADQDQQGQQPATAQAPNSSVAARLTFESTSEFVAYSRGQRHKINSVFHVQAPEYQGEEAARGAVDIVAVIDVSGSMSGSKLDLAKATLEFLIKNLSQTDHMGLVVYHSDVSVAFPLTRMDAEGKRTATAALSTLRAQRCTNLSGGLFKGIEMMQGRERSAASVSSVLLMTDGIANEGVRGPNLITATRQLMGDNPSYSLYTFGYGSNHEEELLKDLSEVGNGMYYYIENNDTIPESFGDCLGGLLSVVGQNVKVTITTQNGAKITTLHTQRQHTVSSDRTRAEIQLGDIQAEEQRDLLVELDIPPLELPQPDKNDRTTTTTTTTAAAVHNNDDDEDEDDEGDGDDVKPASEKDAEKEEEQQEEKDTETAAKCDDDVKKPRPEDVGVPHVTYAAAVLEYVNVISAAFEKETASLTLTRPAQAPPKAQPDKNVRRQVRRVEAANAMREALQAARRGDFASAQANLTTTSAAMRTEAAADDYIQQLLTDMDECQGNFSTPAAYNGAGRYKATAMMQMHCNQRASAPSTYTTASRGVMRKKAKDSSVFSSFFKKK</sequence>
<feature type="domain" description="VWFA" evidence="2">
    <location>
        <begin position="66"/>
        <end position="242"/>
    </location>
</feature>
<feature type="region of interest" description="Disordered" evidence="1">
    <location>
        <begin position="1"/>
        <end position="21"/>
    </location>
</feature>
<organism evidence="4">
    <name type="scientific">Salpingoeca rosetta (strain ATCC 50818 / BSB-021)</name>
    <dbReference type="NCBI Taxonomy" id="946362"/>
    <lineage>
        <taxon>Eukaryota</taxon>
        <taxon>Choanoflagellata</taxon>
        <taxon>Craspedida</taxon>
        <taxon>Salpingoecidae</taxon>
        <taxon>Salpingoeca</taxon>
    </lineage>
</organism>
<name>F2USG6_SALR5</name>
<evidence type="ECO:0000259" key="2">
    <source>
        <dbReference type="PROSITE" id="PS50234"/>
    </source>
</evidence>
<gene>
    <name evidence="3" type="ORF">PTSG_11020</name>
</gene>
<keyword evidence="4" id="KW-1185">Reference proteome</keyword>
<dbReference type="OrthoDB" id="10267238at2759"/>
<dbReference type="AlphaFoldDB" id="F2USG6"/>
<proteinExistence type="predicted"/>
<dbReference type="EMBL" id="GL832994">
    <property type="protein sequence ID" value="EGD81075.1"/>
    <property type="molecule type" value="Genomic_DNA"/>
</dbReference>
<evidence type="ECO:0000313" key="3">
    <source>
        <dbReference type="EMBL" id="EGD81075.1"/>
    </source>
</evidence>
<protein>
    <recommendedName>
        <fullName evidence="2">VWFA domain-containing protein</fullName>
    </recommendedName>
</protein>
<reference evidence="3" key="1">
    <citation type="submission" date="2009-08" db="EMBL/GenBank/DDBJ databases">
        <title>Annotation of Salpingoeca rosetta.</title>
        <authorList>
            <consortium name="The Broad Institute Genome Sequencing Platform"/>
            <person name="Russ C."/>
            <person name="Cuomo C."/>
            <person name="Burger G."/>
            <person name="Gray M.W."/>
            <person name="Holland P.W.H."/>
            <person name="King N."/>
            <person name="Lang F.B.F."/>
            <person name="Roger A.J."/>
            <person name="Ruiz-Trillo I."/>
            <person name="Young S.K."/>
            <person name="Zeng Q."/>
            <person name="Gargeya S."/>
            <person name="Alvarado L."/>
            <person name="Berlin A."/>
            <person name="Chapman S.B."/>
            <person name="Chen Z."/>
            <person name="Freedman E."/>
            <person name="Gellesch M."/>
            <person name="Goldberg J."/>
            <person name="Griggs A."/>
            <person name="Gujja S."/>
            <person name="Heilman E."/>
            <person name="Heiman D."/>
            <person name="Howarth C."/>
            <person name="Mehta T."/>
            <person name="Neiman D."/>
            <person name="Pearson M."/>
            <person name="Roberts A."/>
            <person name="Saif S."/>
            <person name="Shea T."/>
            <person name="Shenoy N."/>
            <person name="Sisk P."/>
            <person name="Stolte C."/>
            <person name="Sykes S."/>
            <person name="White J."/>
            <person name="Yandava C."/>
            <person name="Haas B."/>
            <person name="Nusbaum C."/>
            <person name="Birren B."/>
        </authorList>
    </citation>
    <scope>NUCLEOTIDE SEQUENCE [LARGE SCALE GENOMIC DNA]</scope>
    <source>
        <strain evidence="3">ATCC 50818</strain>
    </source>
</reference>
<dbReference type="SUPFAM" id="SSF53300">
    <property type="entry name" value="vWA-like"/>
    <property type="match status" value="1"/>
</dbReference>
<evidence type="ECO:0000256" key="1">
    <source>
        <dbReference type="SAM" id="MobiDB-lite"/>
    </source>
</evidence>
<feature type="compositionally biased region" description="Low complexity" evidence="1">
    <location>
        <begin position="1"/>
        <end position="17"/>
    </location>
</feature>
<feature type="compositionally biased region" description="Low complexity" evidence="1">
    <location>
        <begin position="318"/>
        <end position="328"/>
    </location>
</feature>
<dbReference type="GeneID" id="16068471"/>
<feature type="compositionally biased region" description="Basic and acidic residues" evidence="1">
    <location>
        <begin position="367"/>
        <end position="385"/>
    </location>
</feature>
<dbReference type="RefSeq" id="XP_004987944.1">
    <property type="nucleotide sequence ID" value="XM_004987887.1"/>
</dbReference>
<dbReference type="InterPro" id="IPR051266">
    <property type="entry name" value="CLCR"/>
</dbReference>
<dbReference type="InterPro" id="IPR036465">
    <property type="entry name" value="vWFA_dom_sf"/>
</dbReference>
<dbReference type="STRING" id="946362.F2USG6"/>
<feature type="compositionally biased region" description="Acidic residues" evidence="1">
    <location>
        <begin position="357"/>
        <end position="366"/>
    </location>
</feature>
<dbReference type="PROSITE" id="PS50234">
    <property type="entry name" value="VWFA"/>
    <property type="match status" value="1"/>
</dbReference>
<dbReference type="Pfam" id="PF00092">
    <property type="entry name" value="VWA"/>
    <property type="match status" value="1"/>
</dbReference>
<dbReference type="Proteomes" id="UP000007799">
    <property type="component" value="Unassembled WGS sequence"/>
</dbReference>
<dbReference type="InParanoid" id="F2USG6"/>
<dbReference type="OMA" id="GDGLCNW"/>
<evidence type="ECO:0000313" key="4">
    <source>
        <dbReference type="Proteomes" id="UP000007799"/>
    </source>
</evidence>
<dbReference type="PANTHER" id="PTHR10579">
    <property type="entry name" value="CALCIUM-ACTIVATED CHLORIDE CHANNEL REGULATOR"/>
    <property type="match status" value="1"/>
</dbReference>